<evidence type="ECO:0000256" key="2">
    <source>
        <dbReference type="SAM" id="Phobius"/>
    </source>
</evidence>
<dbReference type="eggNOG" id="ENOG50339JD">
    <property type="taxonomic scope" value="Bacteria"/>
</dbReference>
<keyword evidence="2" id="KW-0472">Membrane</keyword>
<protein>
    <submittedName>
        <fullName evidence="3">Uncharacterized protein</fullName>
    </submittedName>
</protein>
<evidence type="ECO:0000313" key="3">
    <source>
        <dbReference type="EMBL" id="ACL56420.1"/>
    </source>
</evidence>
<feature type="compositionally biased region" description="Basic and acidic residues" evidence="1">
    <location>
        <begin position="253"/>
        <end position="262"/>
    </location>
</feature>
<organism evidence="3 4">
    <name type="scientific">Methylobacterium nodulans (strain LMG 21967 / CNCM I-2342 / ORS 2060)</name>
    <dbReference type="NCBI Taxonomy" id="460265"/>
    <lineage>
        <taxon>Bacteria</taxon>
        <taxon>Pseudomonadati</taxon>
        <taxon>Pseudomonadota</taxon>
        <taxon>Alphaproteobacteria</taxon>
        <taxon>Hyphomicrobiales</taxon>
        <taxon>Methylobacteriaceae</taxon>
        <taxon>Methylobacterium</taxon>
    </lineage>
</organism>
<dbReference type="HOGENOM" id="CLU_699828_0_0_5"/>
<feature type="compositionally biased region" description="Low complexity" evidence="1">
    <location>
        <begin position="207"/>
        <end position="218"/>
    </location>
</feature>
<dbReference type="KEGG" id="mno:Mnod_1423"/>
<accession>B8IM76</accession>
<gene>
    <name evidence="3" type="ordered locus">Mnod_1423</name>
</gene>
<feature type="region of interest" description="Disordered" evidence="1">
    <location>
        <begin position="82"/>
        <end position="156"/>
    </location>
</feature>
<feature type="transmembrane region" description="Helical" evidence="2">
    <location>
        <begin position="53"/>
        <end position="71"/>
    </location>
</feature>
<feature type="region of interest" description="Disordered" evidence="1">
    <location>
        <begin position="171"/>
        <end position="270"/>
    </location>
</feature>
<evidence type="ECO:0000313" key="4">
    <source>
        <dbReference type="Proteomes" id="UP000008207"/>
    </source>
</evidence>
<proteinExistence type="predicted"/>
<evidence type="ECO:0000256" key="1">
    <source>
        <dbReference type="SAM" id="MobiDB-lite"/>
    </source>
</evidence>
<keyword evidence="2" id="KW-1133">Transmembrane helix</keyword>
<dbReference type="EMBL" id="CP001349">
    <property type="protein sequence ID" value="ACL56420.1"/>
    <property type="molecule type" value="Genomic_DNA"/>
</dbReference>
<keyword evidence="4" id="KW-1185">Reference proteome</keyword>
<reference evidence="3 4" key="1">
    <citation type="submission" date="2009-01" db="EMBL/GenBank/DDBJ databases">
        <title>Complete sequence of chromosome of Methylobacterium nodulans ORS 2060.</title>
        <authorList>
            <consortium name="US DOE Joint Genome Institute"/>
            <person name="Lucas S."/>
            <person name="Copeland A."/>
            <person name="Lapidus A."/>
            <person name="Glavina del Rio T."/>
            <person name="Dalin E."/>
            <person name="Tice H."/>
            <person name="Bruce D."/>
            <person name="Goodwin L."/>
            <person name="Pitluck S."/>
            <person name="Sims D."/>
            <person name="Brettin T."/>
            <person name="Detter J.C."/>
            <person name="Han C."/>
            <person name="Larimer F."/>
            <person name="Land M."/>
            <person name="Hauser L."/>
            <person name="Kyrpides N."/>
            <person name="Ivanova N."/>
            <person name="Marx C.J."/>
            <person name="Richardson P."/>
        </authorList>
    </citation>
    <scope>NUCLEOTIDE SEQUENCE [LARGE SCALE GENOMIC DNA]</scope>
    <source>
        <strain evidence="4">LMG 21967 / CNCM I-2342 / ORS 2060</strain>
    </source>
</reference>
<keyword evidence="2" id="KW-0812">Transmembrane</keyword>
<dbReference type="Proteomes" id="UP000008207">
    <property type="component" value="Chromosome"/>
</dbReference>
<name>B8IM76_METNO</name>
<dbReference type="AlphaFoldDB" id="B8IM76"/>
<sequence>MSRMRRSRGRAVPGHLSIRTQWAHHVRGRRALAPGPLRSCAELHGPRWRLHTLVAAGTALTIAVTGTVLLIHDWSSTAPMAAADGTMRPSMDVASNSLPAQPGEPPSAEPQSRPDETSARIARNDPAASTAKEVPVSEPPLRASLDETSAAPSTMIPETVTSIGALRLNGGTASSTGAADTQAPAAEQPDSAAEASRATDLPTLRSTAAPEELTTATTHGRAETAQTGARDAWNSLDTPAVGGSTTKVHRAERRSAPAERPADASGFTLPSALQDVSSPAASSGETSVTFSLGAGFVRGTSSALAAVSKPLEASPGRNRVVAACRQAVESEAFRSGARQVEVVSAGQDRRARSGRLSAPVHVRITYDRFLGSEVREATMICVLDRTGRVVEARL</sequence>